<protein>
    <submittedName>
        <fullName evidence="1">Uncharacterized protein</fullName>
    </submittedName>
</protein>
<name>A0ACC0YR41_9ROSI</name>
<proteinExistence type="predicted"/>
<gene>
    <name evidence="1" type="ORF">Pint_27579</name>
</gene>
<keyword evidence="2" id="KW-1185">Reference proteome</keyword>
<sequence>MKPSSILRSLSSLVRLSASSAVVPLPITSSFDEQVTAHLDGLQSQKVSQIEQISFLLHALDASTTSQQLTLDSLANVHIQDSYREVIDKYLDHNTKMLDTCNELSEKMEIIQKYLDSLRIVSHLLEGNGEPHPTTLARAGNVLDSCLRKSFSFQKVNHCETFGLGEILSGSMAVTSMVCAILGVALSFNSKRSLPSVQAQSFSSSWSYSLQELQKQVKEQRKSGSGMMLVELQHSVVAARALRDQIKRRKQSEVELDVGTLKTNCGKLEESIEPLEERVKELYKELINVRMALLGKLSQI</sequence>
<accession>A0ACC0YR41</accession>
<organism evidence="1 2">
    <name type="scientific">Pistacia integerrima</name>
    <dbReference type="NCBI Taxonomy" id="434235"/>
    <lineage>
        <taxon>Eukaryota</taxon>
        <taxon>Viridiplantae</taxon>
        <taxon>Streptophyta</taxon>
        <taxon>Embryophyta</taxon>
        <taxon>Tracheophyta</taxon>
        <taxon>Spermatophyta</taxon>
        <taxon>Magnoliopsida</taxon>
        <taxon>eudicotyledons</taxon>
        <taxon>Gunneridae</taxon>
        <taxon>Pentapetalae</taxon>
        <taxon>rosids</taxon>
        <taxon>malvids</taxon>
        <taxon>Sapindales</taxon>
        <taxon>Anacardiaceae</taxon>
        <taxon>Pistacia</taxon>
    </lineage>
</organism>
<reference evidence="2" key="1">
    <citation type="journal article" date="2023" name="G3 (Bethesda)">
        <title>Genome assembly and association tests identify interacting loci associated with vigor, precocity, and sex in interspecific pistachio rootstocks.</title>
        <authorList>
            <person name="Palmer W."/>
            <person name="Jacygrad E."/>
            <person name="Sagayaradj S."/>
            <person name="Cavanaugh K."/>
            <person name="Han R."/>
            <person name="Bertier L."/>
            <person name="Beede B."/>
            <person name="Kafkas S."/>
            <person name="Golino D."/>
            <person name="Preece J."/>
            <person name="Michelmore R."/>
        </authorList>
    </citation>
    <scope>NUCLEOTIDE SEQUENCE [LARGE SCALE GENOMIC DNA]</scope>
</reference>
<dbReference type="EMBL" id="CM047740">
    <property type="protein sequence ID" value="KAJ0040618.1"/>
    <property type="molecule type" value="Genomic_DNA"/>
</dbReference>
<dbReference type="Proteomes" id="UP001163603">
    <property type="component" value="Chromosome 5"/>
</dbReference>
<evidence type="ECO:0000313" key="2">
    <source>
        <dbReference type="Proteomes" id="UP001163603"/>
    </source>
</evidence>
<comment type="caution">
    <text evidence="1">The sequence shown here is derived from an EMBL/GenBank/DDBJ whole genome shotgun (WGS) entry which is preliminary data.</text>
</comment>
<evidence type="ECO:0000313" key="1">
    <source>
        <dbReference type="EMBL" id="KAJ0040618.1"/>
    </source>
</evidence>